<accession>A0ABV9CED6</accession>
<dbReference type="Proteomes" id="UP001596004">
    <property type="component" value="Unassembled WGS sequence"/>
</dbReference>
<evidence type="ECO:0000313" key="2">
    <source>
        <dbReference type="EMBL" id="MFC4531506.1"/>
    </source>
</evidence>
<dbReference type="InterPro" id="IPR011659">
    <property type="entry name" value="WD40"/>
</dbReference>
<sequence>MLFRVILAGVMGAAAVAAGPQVEAASDTSVVRYVGMGACRQDDGGRRPCGPWKVWLSDGRVVALPEARRTVAAGEYVAQGVVDVSPDGTQVAYFRERDGVLMIWQAATGRARPIPKVRWPDDLRMDALTLSPQGRFVSMRGVLVSEREVDRIADTVTGKVFTLPKGYQSWSFGPDGKRMLAGNNRTAVLYSTGKWSVKLRRSVYLRGALGPDGVTVAGTRRNDGGSLSNAVQFRNLATGKKSTVPIRLGKGEFPLAARWDKAGHVDVLARSDRQLGGGEYRRTHTWYRLNRTTRKLQRLDSFVIPSSIGGYVLAL</sequence>
<dbReference type="SUPFAM" id="SSF82171">
    <property type="entry name" value="DPP6 N-terminal domain-like"/>
    <property type="match status" value="1"/>
</dbReference>
<keyword evidence="1" id="KW-0732">Signal</keyword>
<reference evidence="3" key="1">
    <citation type="journal article" date="2019" name="Int. J. Syst. Evol. Microbiol.">
        <title>The Global Catalogue of Microorganisms (GCM) 10K type strain sequencing project: providing services to taxonomists for standard genome sequencing and annotation.</title>
        <authorList>
            <consortium name="The Broad Institute Genomics Platform"/>
            <consortium name="The Broad Institute Genome Sequencing Center for Infectious Disease"/>
            <person name="Wu L."/>
            <person name="Ma J."/>
        </authorList>
    </citation>
    <scope>NUCLEOTIDE SEQUENCE [LARGE SCALE GENOMIC DNA]</scope>
    <source>
        <strain evidence="3">CGMCC 4.7132</strain>
    </source>
</reference>
<dbReference type="EMBL" id="JBHSFP010000006">
    <property type="protein sequence ID" value="MFC4531506.1"/>
    <property type="molecule type" value="Genomic_DNA"/>
</dbReference>
<protein>
    <submittedName>
        <fullName evidence="2">TolB family protein</fullName>
    </submittedName>
</protein>
<dbReference type="RefSeq" id="WP_380840127.1">
    <property type="nucleotide sequence ID" value="NZ_JBHSFP010000006.1"/>
</dbReference>
<keyword evidence="3" id="KW-1185">Reference proteome</keyword>
<gene>
    <name evidence="2" type="ORF">ACFO60_12085</name>
</gene>
<dbReference type="Gene3D" id="2.130.10.10">
    <property type="entry name" value="YVTN repeat-like/Quinoprotein amine dehydrogenase"/>
    <property type="match status" value="1"/>
</dbReference>
<organism evidence="2 3">
    <name type="scientific">Sphaerisporangium dianthi</name>
    <dbReference type="NCBI Taxonomy" id="1436120"/>
    <lineage>
        <taxon>Bacteria</taxon>
        <taxon>Bacillati</taxon>
        <taxon>Actinomycetota</taxon>
        <taxon>Actinomycetes</taxon>
        <taxon>Streptosporangiales</taxon>
        <taxon>Streptosporangiaceae</taxon>
        <taxon>Sphaerisporangium</taxon>
    </lineage>
</organism>
<name>A0ABV9CED6_9ACTN</name>
<feature type="signal peptide" evidence="1">
    <location>
        <begin position="1"/>
        <end position="17"/>
    </location>
</feature>
<evidence type="ECO:0000313" key="3">
    <source>
        <dbReference type="Proteomes" id="UP001596004"/>
    </source>
</evidence>
<comment type="caution">
    <text evidence="2">The sequence shown here is derived from an EMBL/GenBank/DDBJ whole genome shotgun (WGS) entry which is preliminary data.</text>
</comment>
<dbReference type="Pfam" id="PF07676">
    <property type="entry name" value="PD40"/>
    <property type="match status" value="1"/>
</dbReference>
<dbReference type="InterPro" id="IPR015943">
    <property type="entry name" value="WD40/YVTN_repeat-like_dom_sf"/>
</dbReference>
<feature type="chain" id="PRO_5046163500" evidence="1">
    <location>
        <begin position="18"/>
        <end position="315"/>
    </location>
</feature>
<proteinExistence type="predicted"/>
<evidence type="ECO:0000256" key="1">
    <source>
        <dbReference type="SAM" id="SignalP"/>
    </source>
</evidence>